<protein>
    <submittedName>
        <fullName evidence="1">SRPBCC domain-containing protein</fullName>
    </submittedName>
</protein>
<evidence type="ECO:0000313" key="2">
    <source>
        <dbReference type="Proteomes" id="UP000293925"/>
    </source>
</evidence>
<dbReference type="Gene3D" id="3.30.530.20">
    <property type="match status" value="1"/>
</dbReference>
<accession>A0A4R0PZI4</accession>
<dbReference type="PANTHER" id="PTHR36166:SF1">
    <property type="entry name" value="SRPBCC DOMAIN-CONTAINING PROTEIN"/>
    <property type="match status" value="1"/>
</dbReference>
<evidence type="ECO:0000313" key="1">
    <source>
        <dbReference type="EMBL" id="TCD28670.1"/>
    </source>
</evidence>
<dbReference type="AlphaFoldDB" id="A0A4R0PZI4"/>
<dbReference type="EMBL" id="SJSO01000003">
    <property type="protein sequence ID" value="TCD28670.1"/>
    <property type="molecule type" value="Genomic_DNA"/>
</dbReference>
<dbReference type="InterPro" id="IPR019587">
    <property type="entry name" value="Polyketide_cyclase/dehydratase"/>
</dbReference>
<dbReference type="RefSeq" id="WP_131527758.1">
    <property type="nucleotide sequence ID" value="NZ_SJSO01000003.1"/>
</dbReference>
<dbReference type="SUPFAM" id="SSF55961">
    <property type="entry name" value="Bet v1-like"/>
    <property type="match status" value="1"/>
</dbReference>
<keyword evidence="2" id="KW-1185">Reference proteome</keyword>
<dbReference type="OrthoDB" id="191189at2"/>
<proteinExistence type="predicted"/>
<sequence>MEIKTQIEINATPDKVWAILTDFENYRDWNPFIKSITGKPVVGNRITVSIAPPNSKVMTFKPVVLIFKIDKEFRWIGKLLFKGVFDGEHKFELIDNANGTTTFNQCESFSGILVGLFKKQLETNTRAGFEQMNENLKQQVETSLNTHGG</sequence>
<dbReference type="InterPro" id="IPR023393">
    <property type="entry name" value="START-like_dom_sf"/>
</dbReference>
<reference evidence="1 2" key="1">
    <citation type="submission" date="2019-02" db="EMBL/GenBank/DDBJ databases">
        <title>Pedobacter sp. RP-3-21 sp. nov., isolated from Arctic soil.</title>
        <authorList>
            <person name="Dahal R.H."/>
        </authorList>
    </citation>
    <scope>NUCLEOTIDE SEQUENCE [LARGE SCALE GENOMIC DNA]</scope>
    <source>
        <strain evidence="1 2">RP-3-21</strain>
    </source>
</reference>
<gene>
    <name evidence="1" type="ORF">EZ456_04595</name>
</gene>
<dbReference type="CDD" id="cd07822">
    <property type="entry name" value="SRPBCC_4"/>
    <property type="match status" value="1"/>
</dbReference>
<dbReference type="Pfam" id="PF10604">
    <property type="entry name" value="Polyketide_cyc2"/>
    <property type="match status" value="1"/>
</dbReference>
<dbReference type="Proteomes" id="UP000293925">
    <property type="component" value="Unassembled WGS sequence"/>
</dbReference>
<name>A0A4R0PZI4_9SPHI</name>
<comment type="caution">
    <text evidence="1">The sequence shown here is derived from an EMBL/GenBank/DDBJ whole genome shotgun (WGS) entry which is preliminary data.</text>
</comment>
<organism evidence="1 2">
    <name type="scientific">Pedobacter psychrodurus</name>
    <dbReference type="NCBI Taxonomy" id="2530456"/>
    <lineage>
        <taxon>Bacteria</taxon>
        <taxon>Pseudomonadati</taxon>
        <taxon>Bacteroidota</taxon>
        <taxon>Sphingobacteriia</taxon>
        <taxon>Sphingobacteriales</taxon>
        <taxon>Sphingobacteriaceae</taxon>
        <taxon>Pedobacter</taxon>
    </lineage>
</organism>
<dbReference type="PANTHER" id="PTHR36166">
    <property type="entry name" value="CHROMOSOME 9, WHOLE GENOME SHOTGUN SEQUENCE"/>
    <property type="match status" value="1"/>
</dbReference>